<dbReference type="Proteomes" id="UP000199519">
    <property type="component" value="Unassembled WGS sequence"/>
</dbReference>
<dbReference type="Proteomes" id="UP000198612">
    <property type="component" value="Unassembled WGS sequence"/>
</dbReference>
<evidence type="ECO:0000313" key="4">
    <source>
        <dbReference type="EMBL" id="SDI47648.1"/>
    </source>
</evidence>
<evidence type="ECO:0000313" key="10">
    <source>
        <dbReference type="Proteomes" id="UP000247389"/>
    </source>
</evidence>
<dbReference type="EMBL" id="FNEH01000007">
    <property type="protein sequence ID" value="SDI47648.1"/>
    <property type="molecule type" value="Genomic_DNA"/>
</dbReference>
<dbReference type="EMBL" id="QICM01000003">
    <property type="protein sequence ID" value="PXV69308.1"/>
    <property type="molecule type" value="Genomic_DNA"/>
</dbReference>
<name>A0A1G6I5X5_9FIRM</name>
<evidence type="ECO:0000313" key="2">
    <source>
        <dbReference type="EMBL" id="SDC01850.1"/>
    </source>
</evidence>
<dbReference type="Proteomes" id="UP000247389">
    <property type="component" value="Unassembled WGS sequence"/>
</dbReference>
<dbReference type="EMBL" id="FMYT01000001">
    <property type="protein sequence ID" value="SDC01850.1"/>
    <property type="molecule type" value="Genomic_DNA"/>
</dbReference>
<dbReference type="Proteomes" id="UP000198945">
    <property type="component" value="Unassembled WGS sequence"/>
</dbReference>
<dbReference type="AlphaFoldDB" id="A0A1G6I5X5"/>
<protein>
    <submittedName>
        <fullName evidence="2">Uncharacterized protein</fullName>
    </submittedName>
</protein>
<dbReference type="EMBL" id="FOHG01000001">
    <property type="protein sequence ID" value="SES61773.1"/>
    <property type="molecule type" value="Genomic_DNA"/>
</dbReference>
<dbReference type="Proteomes" id="UP000295472">
    <property type="component" value="Unassembled WGS sequence"/>
</dbReference>
<reference evidence="4 8" key="2">
    <citation type="submission" date="2016-10" db="EMBL/GenBank/DDBJ databases">
        <authorList>
            <person name="de Groot N.N."/>
        </authorList>
    </citation>
    <scope>NUCLEOTIDE SEQUENCE [LARGE SCALE GENOMIC DNA]</scope>
    <source>
        <strain evidence="4 8">WG7</strain>
    </source>
</reference>
<evidence type="ECO:0000313" key="11">
    <source>
        <dbReference type="Proteomes" id="UP000295472"/>
    </source>
</evidence>
<evidence type="ECO:0000313" key="1">
    <source>
        <dbReference type="EMBL" id="PXV69308.1"/>
    </source>
</evidence>
<keyword evidence="9" id="KW-1185">Reference proteome</keyword>
<evidence type="ECO:0000313" key="8">
    <source>
        <dbReference type="Proteomes" id="UP000198945"/>
    </source>
</evidence>
<evidence type="ECO:0000313" key="7">
    <source>
        <dbReference type="Proteomes" id="UP000198612"/>
    </source>
</evidence>
<evidence type="ECO:0000313" key="12">
    <source>
        <dbReference type="Proteomes" id="UP000324896"/>
    </source>
</evidence>
<dbReference type="EMBL" id="FNBJ01000001">
    <property type="protein sequence ID" value="SDE70555.1"/>
    <property type="molecule type" value="Genomic_DNA"/>
</dbReference>
<dbReference type="EMBL" id="SOEF01000003">
    <property type="protein sequence ID" value="TDX46919.1"/>
    <property type="molecule type" value="Genomic_DNA"/>
</dbReference>
<gene>
    <name evidence="6" type="ORF">C7954_103126</name>
    <name evidence="1" type="ORF">C8C78_10315</name>
    <name evidence="2" type="ORF">SAMN04488597_101283</name>
    <name evidence="3" type="ORF">SAMN04488598_101157</name>
    <name evidence="5" type="ORF">SAMN04515652_101134</name>
    <name evidence="4" type="ORF">SAMN04515654_1079</name>
</gene>
<evidence type="ECO:0000313" key="9">
    <source>
        <dbReference type="Proteomes" id="UP000199519"/>
    </source>
</evidence>
<accession>A0A1G6I5X5</accession>
<evidence type="ECO:0000313" key="3">
    <source>
        <dbReference type="EMBL" id="SDE70555.1"/>
    </source>
</evidence>
<sequence length="55" mass="6092">MRSLFPAREKLFLKKDLIKVQAYGILFCGKIHTTVDLNAGAVFHTVVFRVDAVGG</sequence>
<dbReference type="RefSeq" id="WP_167357547.1">
    <property type="nucleotide sequence ID" value="NZ_FMYT01000001.1"/>
</dbReference>
<organism evidence="2 12">
    <name type="scientific">Halanaerobium congolense</name>
    <dbReference type="NCBI Taxonomy" id="54121"/>
    <lineage>
        <taxon>Bacteria</taxon>
        <taxon>Bacillati</taxon>
        <taxon>Bacillota</taxon>
        <taxon>Clostridia</taxon>
        <taxon>Halanaerobiales</taxon>
        <taxon>Halanaerobiaceae</taxon>
        <taxon>Halanaerobium</taxon>
    </lineage>
</organism>
<reference evidence="1 10" key="3">
    <citation type="submission" date="2018-04" db="EMBL/GenBank/DDBJ databases">
        <title>Subsurface microbial communities from deep shales in Ohio and West Virginia, USA.</title>
        <authorList>
            <person name="Wrighton K."/>
        </authorList>
    </citation>
    <scope>NUCLEOTIDE SEQUENCE [LARGE SCALE GENOMIC DNA]</scope>
    <source>
        <strain evidence="6 11">DSMZ 11287</strain>
        <strain evidence="1 10">MSL28</strain>
    </source>
</reference>
<evidence type="ECO:0000313" key="6">
    <source>
        <dbReference type="EMBL" id="TDX46919.1"/>
    </source>
</evidence>
<evidence type="ECO:0000313" key="5">
    <source>
        <dbReference type="EMBL" id="SES61773.1"/>
    </source>
</evidence>
<proteinExistence type="predicted"/>
<reference evidence="7 9" key="1">
    <citation type="submission" date="2016-10" db="EMBL/GenBank/DDBJ databases">
        <authorList>
            <person name="Varghese N."/>
            <person name="Submissions S."/>
        </authorList>
    </citation>
    <scope>NUCLEOTIDE SEQUENCE [LARGE SCALE GENOMIC DNA]</scope>
    <source>
        <strain evidence="2 12">WG10</strain>
        <strain evidence="3 9">WG2</strain>
        <strain evidence="5 7">WG5</strain>
    </source>
</reference>
<dbReference type="Proteomes" id="UP000324896">
    <property type="component" value="Unassembled WGS sequence"/>
</dbReference>